<comment type="similarity">
    <text evidence="1">Belongs to the CdaR family.</text>
</comment>
<evidence type="ECO:0000256" key="2">
    <source>
        <dbReference type="SAM" id="MobiDB-lite"/>
    </source>
</evidence>
<reference evidence="5 6" key="1">
    <citation type="submission" date="2017-06" db="EMBL/GenBank/DDBJ databases">
        <authorList>
            <consortium name="Pathogen Informatics"/>
        </authorList>
    </citation>
    <scope>NUCLEOTIDE SEQUENCE [LARGE SCALE GENOMIC DNA]</scope>
    <source>
        <strain evidence="5 6">NCTC11865</strain>
    </source>
</reference>
<feature type="region of interest" description="Disordered" evidence="2">
    <location>
        <begin position="1"/>
        <end position="21"/>
    </location>
</feature>
<dbReference type="Proteomes" id="UP000215332">
    <property type="component" value="Chromosome 1"/>
</dbReference>
<dbReference type="AlphaFoldDB" id="A0A239WL54"/>
<organism evidence="5 6">
    <name type="scientific">Cutibacterium granulosum</name>
    <dbReference type="NCBI Taxonomy" id="33011"/>
    <lineage>
        <taxon>Bacteria</taxon>
        <taxon>Bacillati</taxon>
        <taxon>Actinomycetota</taxon>
        <taxon>Actinomycetes</taxon>
        <taxon>Propionibacteriales</taxon>
        <taxon>Propionibacteriaceae</taxon>
        <taxon>Cutibacterium</taxon>
    </lineage>
</organism>
<dbReference type="Gene3D" id="1.10.10.2840">
    <property type="entry name" value="PucR C-terminal helix-turn-helix domain"/>
    <property type="match status" value="1"/>
</dbReference>
<feature type="domain" description="PucR C-terminal helix-turn-helix" evidence="3">
    <location>
        <begin position="344"/>
        <end position="400"/>
    </location>
</feature>
<dbReference type="InterPro" id="IPR042070">
    <property type="entry name" value="PucR_C-HTH_sf"/>
</dbReference>
<dbReference type="InterPro" id="IPR041522">
    <property type="entry name" value="CdaR_GGDEF"/>
</dbReference>
<dbReference type="KEGG" id="cgrn:4412665_01183"/>
<feature type="region of interest" description="Disordered" evidence="2">
    <location>
        <begin position="406"/>
        <end position="427"/>
    </location>
</feature>
<dbReference type="EMBL" id="LT906441">
    <property type="protein sequence ID" value="SNV34876.1"/>
    <property type="molecule type" value="Genomic_DNA"/>
</dbReference>
<protein>
    <submittedName>
        <fullName evidence="5">Sugar diacid utilization regulator</fullName>
    </submittedName>
</protein>
<evidence type="ECO:0000259" key="3">
    <source>
        <dbReference type="Pfam" id="PF13556"/>
    </source>
</evidence>
<gene>
    <name evidence="5" type="ORF">SAMEA4412665_01183</name>
</gene>
<dbReference type="PANTHER" id="PTHR33744:SF7">
    <property type="entry name" value="PUCR FAMILY TRANSCRIPTIONAL REGULATOR"/>
    <property type="match status" value="1"/>
</dbReference>
<dbReference type="Pfam" id="PF17853">
    <property type="entry name" value="GGDEF_2"/>
    <property type="match status" value="1"/>
</dbReference>
<feature type="domain" description="CdaR GGDEF-like" evidence="4">
    <location>
        <begin position="184"/>
        <end position="297"/>
    </location>
</feature>
<feature type="compositionally biased region" description="Basic and acidic residues" evidence="2">
    <location>
        <begin position="1"/>
        <end position="11"/>
    </location>
</feature>
<dbReference type="PANTHER" id="PTHR33744">
    <property type="entry name" value="CARBOHYDRATE DIACID REGULATOR"/>
    <property type="match status" value="1"/>
</dbReference>
<sequence>MARSSDTEKRSRPATTGRDIVPSDRTRKAITKRLASHTSAMTTATLATMSSRHSWFRRLSAEERSWISIVARSGIDGFVTWFSDDQTKPYRPTNIFGVAPASTTRKISLRQTVDLVRTTIDVVEDQIRTTMSRSDRQVLLNAIVHYSREVAFAAAEVYARAAERRGTWDERLESLVIDAVVRSEPDDELISRASTLGWRSGLNLCVVVGRGAGSGVGVRALRRAGEQKGLTILAATQAHRLVAVVAGEQIVDDASAVKVVAALADHFSEGPIVVGPVVDELTNAPTSARAAMAGARVASGWPEGPRVLSSTDLLPERALTGDEQAIAWLVEQIYEPLSRSTGNLMETCVAFLDHGGSVEGTGRALYIHPNTVRYRLKKIQETTGYSPNDPREAYVMRLAITFGRLHTTDQNDQHRPDLPRFPFPALG</sequence>
<proteinExistence type="inferred from homology"/>
<accession>A0A239WL54</accession>
<dbReference type="InterPro" id="IPR025736">
    <property type="entry name" value="PucR_C-HTH_dom"/>
</dbReference>
<feature type="compositionally biased region" description="Basic and acidic residues" evidence="2">
    <location>
        <begin position="406"/>
        <end position="418"/>
    </location>
</feature>
<evidence type="ECO:0000256" key="1">
    <source>
        <dbReference type="ARBA" id="ARBA00006754"/>
    </source>
</evidence>
<name>A0A239WL54_9ACTN</name>
<dbReference type="InterPro" id="IPR051448">
    <property type="entry name" value="CdaR-like_regulators"/>
</dbReference>
<evidence type="ECO:0000259" key="4">
    <source>
        <dbReference type="Pfam" id="PF17853"/>
    </source>
</evidence>
<dbReference type="Pfam" id="PF13556">
    <property type="entry name" value="HTH_30"/>
    <property type="match status" value="1"/>
</dbReference>
<evidence type="ECO:0000313" key="6">
    <source>
        <dbReference type="Proteomes" id="UP000215332"/>
    </source>
</evidence>
<evidence type="ECO:0000313" key="5">
    <source>
        <dbReference type="EMBL" id="SNV34876.1"/>
    </source>
</evidence>
<dbReference type="eggNOG" id="COG2508">
    <property type="taxonomic scope" value="Bacteria"/>
</dbReference>